<organism evidence="2 3">
    <name type="scientific">Setaria italica</name>
    <name type="common">Foxtail millet</name>
    <name type="synonym">Panicum italicum</name>
    <dbReference type="NCBI Taxonomy" id="4555"/>
    <lineage>
        <taxon>Eukaryota</taxon>
        <taxon>Viridiplantae</taxon>
        <taxon>Streptophyta</taxon>
        <taxon>Embryophyta</taxon>
        <taxon>Tracheophyta</taxon>
        <taxon>Spermatophyta</taxon>
        <taxon>Magnoliopsida</taxon>
        <taxon>Liliopsida</taxon>
        <taxon>Poales</taxon>
        <taxon>Poaceae</taxon>
        <taxon>PACMAD clade</taxon>
        <taxon>Panicoideae</taxon>
        <taxon>Panicodae</taxon>
        <taxon>Paniceae</taxon>
        <taxon>Cenchrinae</taxon>
        <taxon>Setaria</taxon>
    </lineage>
</organism>
<dbReference type="HOGENOM" id="CLU_2531756_0_0_1"/>
<dbReference type="InterPro" id="IPR002156">
    <property type="entry name" value="RNaseH_domain"/>
</dbReference>
<evidence type="ECO:0000259" key="1">
    <source>
        <dbReference type="Pfam" id="PF13456"/>
    </source>
</evidence>
<sequence>MVLEADCLRVIEMLKLGGVNRFLVAPVIMDALHESQQLQSLYFVKVKREKNKIAHELAHLAQRANQYCVSFSHVPECVYMLVHS</sequence>
<proteinExistence type="predicted"/>
<dbReference type="GO" id="GO:0004523">
    <property type="term" value="F:RNA-DNA hybrid ribonuclease activity"/>
    <property type="evidence" value="ECO:0007669"/>
    <property type="project" value="InterPro"/>
</dbReference>
<dbReference type="GO" id="GO:0003676">
    <property type="term" value="F:nucleic acid binding"/>
    <property type="evidence" value="ECO:0007669"/>
    <property type="project" value="InterPro"/>
</dbReference>
<dbReference type="EMBL" id="AGNK02002116">
    <property type="status" value="NOT_ANNOTATED_CDS"/>
    <property type="molecule type" value="Genomic_DNA"/>
</dbReference>
<name>K3ZD24_SETIT</name>
<reference evidence="3" key="1">
    <citation type="journal article" date="2012" name="Nat. Biotechnol.">
        <title>Reference genome sequence of the model plant Setaria.</title>
        <authorList>
            <person name="Bennetzen J.L."/>
            <person name="Schmutz J."/>
            <person name="Wang H."/>
            <person name="Percifield R."/>
            <person name="Hawkins J."/>
            <person name="Pontaroli A.C."/>
            <person name="Estep M."/>
            <person name="Feng L."/>
            <person name="Vaughn J.N."/>
            <person name="Grimwood J."/>
            <person name="Jenkins J."/>
            <person name="Barry K."/>
            <person name="Lindquist E."/>
            <person name="Hellsten U."/>
            <person name="Deshpande S."/>
            <person name="Wang X."/>
            <person name="Wu X."/>
            <person name="Mitros T."/>
            <person name="Triplett J."/>
            <person name="Yang X."/>
            <person name="Ye C.Y."/>
            <person name="Mauro-Herrera M."/>
            <person name="Wang L."/>
            <person name="Li P."/>
            <person name="Sharma M."/>
            <person name="Sharma R."/>
            <person name="Ronald P.C."/>
            <person name="Panaud O."/>
            <person name="Kellogg E.A."/>
            <person name="Brutnell T.P."/>
            <person name="Doust A.N."/>
            <person name="Tuskan G.A."/>
            <person name="Rokhsar D."/>
            <person name="Devos K.M."/>
        </authorList>
    </citation>
    <scope>NUCLEOTIDE SEQUENCE [LARGE SCALE GENOMIC DNA]</scope>
    <source>
        <strain evidence="3">cv. Yugu1</strain>
    </source>
</reference>
<reference evidence="2" key="2">
    <citation type="submission" date="2018-08" db="UniProtKB">
        <authorList>
            <consortium name="EnsemblPlants"/>
        </authorList>
    </citation>
    <scope>IDENTIFICATION</scope>
    <source>
        <strain evidence="2">Yugu1</strain>
    </source>
</reference>
<dbReference type="Proteomes" id="UP000004995">
    <property type="component" value="Unassembled WGS sequence"/>
</dbReference>
<protein>
    <recommendedName>
        <fullName evidence="1">RNase H type-1 domain-containing protein</fullName>
    </recommendedName>
</protein>
<dbReference type="Gramene" id="KQL17156">
    <property type="protein sequence ID" value="KQL17156"/>
    <property type="gene ID" value="SETIT_024455mg"/>
</dbReference>
<evidence type="ECO:0000313" key="3">
    <source>
        <dbReference type="Proteomes" id="UP000004995"/>
    </source>
</evidence>
<evidence type="ECO:0000313" key="2">
    <source>
        <dbReference type="EnsemblPlants" id="KQL17156"/>
    </source>
</evidence>
<dbReference type="Pfam" id="PF13456">
    <property type="entry name" value="RVT_3"/>
    <property type="match status" value="1"/>
</dbReference>
<accession>K3ZD24</accession>
<keyword evidence="3" id="KW-1185">Reference proteome</keyword>
<dbReference type="InParanoid" id="K3ZD24"/>
<feature type="domain" description="RNase H type-1" evidence="1">
    <location>
        <begin position="2"/>
        <end position="60"/>
    </location>
</feature>
<dbReference type="EnsemblPlants" id="KQL17156">
    <property type="protein sequence ID" value="KQL17156"/>
    <property type="gene ID" value="SETIT_024455mg"/>
</dbReference>
<dbReference type="AlphaFoldDB" id="K3ZD24"/>